<dbReference type="AlphaFoldDB" id="C3NL96"/>
<evidence type="ECO:0000313" key="1">
    <source>
        <dbReference type="EMBL" id="ACP47610.1"/>
    </source>
</evidence>
<dbReference type="EMBL" id="CP001404">
    <property type="protein sequence ID" value="ACP47610.1"/>
    <property type="molecule type" value="Genomic_DNA"/>
</dbReference>
<gene>
    <name evidence="1" type="ordered locus">YN1551_0449</name>
</gene>
<sequence length="31" mass="3670">MNLDHPTQDNDDVNVKLSLSKRIVRYHGKEF</sequence>
<name>C3NL96_SACI1</name>
<proteinExistence type="predicted"/>
<organism evidence="1 2">
    <name type="scientific">Saccharolobus islandicus (strain Y.N.15.51 / Yellowstone #2)</name>
    <name type="common">Sulfolobus islandicus</name>
    <dbReference type="NCBI Taxonomy" id="419942"/>
    <lineage>
        <taxon>Archaea</taxon>
        <taxon>Thermoproteota</taxon>
        <taxon>Thermoprotei</taxon>
        <taxon>Sulfolobales</taxon>
        <taxon>Sulfolobaceae</taxon>
        <taxon>Saccharolobus</taxon>
    </lineage>
</organism>
<dbReference type="HOGENOM" id="CLU_3394558_0_0_2"/>
<dbReference type="Proteomes" id="UP000006818">
    <property type="component" value="Chromosome"/>
</dbReference>
<evidence type="ECO:0000313" key="2">
    <source>
        <dbReference type="Proteomes" id="UP000006818"/>
    </source>
</evidence>
<dbReference type="KEGG" id="sin:YN1551_0449"/>
<reference evidence="1 2" key="1">
    <citation type="journal article" date="2009" name="Proc. Natl. Acad. Sci. U.S.A.">
        <title>Biogeography of the Sulfolobus islandicus pan-genome.</title>
        <authorList>
            <person name="Reno M.L."/>
            <person name="Held N.L."/>
            <person name="Fields C.J."/>
            <person name="Burke P.V."/>
            <person name="Whitaker R.J."/>
        </authorList>
    </citation>
    <scope>NUCLEOTIDE SEQUENCE [LARGE SCALE GENOMIC DNA]</scope>
    <source>
        <strain evidence="2">Y.N.15.51 / Yellowstone #2</strain>
    </source>
</reference>
<protein>
    <submittedName>
        <fullName evidence="1">Uncharacterized protein</fullName>
    </submittedName>
</protein>
<accession>C3NL96</accession>